<dbReference type="InterPro" id="IPR036056">
    <property type="entry name" value="Fibrinogen-like_C"/>
</dbReference>
<dbReference type="PANTHER" id="PTHR19143:SF444">
    <property type="entry name" value="PROTEIN SCABROUS"/>
    <property type="match status" value="1"/>
</dbReference>
<dbReference type="Proteomes" id="UP000095280">
    <property type="component" value="Unplaced"/>
</dbReference>
<dbReference type="InterPro" id="IPR050373">
    <property type="entry name" value="Fibrinogen_C-term_domain"/>
</dbReference>
<dbReference type="InterPro" id="IPR014716">
    <property type="entry name" value="Fibrinogen_a/b/g_C_1"/>
</dbReference>
<feature type="chain" id="PRO_5009320109" evidence="1">
    <location>
        <begin position="26"/>
        <end position="417"/>
    </location>
</feature>
<dbReference type="Pfam" id="PF00147">
    <property type="entry name" value="Fibrinogen_C"/>
    <property type="match status" value="1"/>
</dbReference>
<evidence type="ECO:0000256" key="1">
    <source>
        <dbReference type="SAM" id="SignalP"/>
    </source>
</evidence>
<reference evidence="4" key="1">
    <citation type="submission" date="2016-11" db="UniProtKB">
        <authorList>
            <consortium name="WormBaseParasite"/>
        </authorList>
    </citation>
    <scope>IDENTIFICATION</scope>
</reference>
<keyword evidence="3" id="KW-1185">Reference proteome</keyword>
<dbReference type="GO" id="GO:0005615">
    <property type="term" value="C:extracellular space"/>
    <property type="evidence" value="ECO:0007669"/>
    <property type="project" value="TreeGrafter"/>
</dbReference>
<evidence type="ECO:0000313" key="4">
    <source>
        <dbReference type="WBParaSite" id="maker-uti_cns_0005670-snap-gene-0.18-mRNA-1"/>
    </source>
</evidence>
<feature type="domain" description="Fibrinogen C-terminal" evidence="2">
    <location>
        <begin position="188"/>
        <end position="417"/>
    </location>
</feature>
<keyword evidence="1" id="KW-0732">Signal</keyword>
<dbReference type="AlphaFoldDB" id="A0A1I8HF02"/>
<dbReference type="PROSITE" id="PS51406">
    <property type="entry name" value="FIBRINOGEN_C_2"/>
    <property type="match status" value="1"/>
</dbReference>
<dbReference type="SMART" id="SM00186">
    <property type="entry name" value="FBG"/>
    <property type="match status" value="1"/>
</dbReference>
<organism evidence="3 4">
    <name type="scientific">Macrostomum lignano</name>
    <dbReference type="NCBI Taxonomy" id="282301"/>
    <lineage>
        <taxon>Eukaryota</taxon>
        <taxon>Metazoa</taxon>
        <taxon>Spiralia</taxon>
        <taxon>Lophotrochozoa</taxon>
        <taxon>Platyhelminthes</taxon>
        <taxon>Rhabditophora</taxon>
        <taxon>Macrostomorpha</taxon>
        <taxon>Macrostomida</taxon>
        <taxon>Macrostomidae</taxon>
        <taxon>Macrostomum</taxon>
    </lineage>
</organism>
<accession>A0A1I8HF02</accession>
<dbReference type="InterPro" id="IPR002181">
    <property type="entry name" value="Fibrinogen_a/b/g_C_dom"/>
</dbReference>
<name>A0A1I8HF02_9PLAT</name>
<dbReference type="Gene3D" id="3.90.215.10">
    <property type="entry name" value="Gamma Fibrinogen, chain A, domain 1"/>
    <property type="match status" value="1"/>
</dbReference>
<dbReference type="WBParaSite" id="maker-uti_cns_0005670-snap-gene-0.18-mRNA-1">
    <property type="protein sequence ID" value="maker-uti_cns_0005670-snap-gene-0.18-mRNA-1"/>
    <property type="gene ID" value="maker-uti_cns_0005670-snap-gene-0.18"/>
</dbReference>
<proteinExistence type="predicted"/>
<dbReference type="SUPFAM" id="SSF56496">
    <property type="entry name" value="Fibrinogen C-terminal domain-like"/>
    <property type="match status" value="1"/>
</dbReference>
<protein>
    <submittedName>
        <fullName evidence="4">Fibrinogen C-terminal domain-containing protein</fullName>
    </submittedName>
</protein>
<evidence type="ECO:0000259" key="2">
    <source>
        <dbReference type="PROSITE" id="PS51406"/>
    </source>
</evidence>
<sequence length="417" mass="46918">MKLTTKQSELLQLLLCQLLTAVGTSAPRTASARTYNKLTSGSISIGNYVSSELLNETGLQSNALCLWKCWATSCAVAIVKEAEILECQMLVINTVSEPGLSNSSFVARKIRLEPGVKIWKADDFEQQVLRGTDSGRLLEYLASRNVTHKRVHIPNNSVKIFAEFLLHQPAVSSLVGCVDKCSEVPACRGIVFNSSNCSLLTDYPLCRWFEQPPGSSELAVYEFHTVATQQCFETVNLRVSDALSFDRLWAEYKTGFGTYHSNYFVGLEWLHNRTSAQPNNNRFRVDLLYWNDTYIYAYYLNVLILAESTNYMLSNFTFAAAGGLEDCLVKESNRQFVTRDRGSSNCIQSCAVQYEQPHWHGCCHDSGLFGKYFNYPTALNVPVADRAKGIVWACNAPKNITDGWYYSFKQLEMLMLT</sequence>
<evidence type="ECO:0000313" key="3">
    <source>
        <dbReference type="Proteomes" id="UP000095280"/>
    </source>
</evidence>
<dbReference type="PANTHER" id="PTHR19143">
    <property type="entry name" value="FIBRINOGEN/TENASCIN/ANGIOPOEITIN"/>
    <property type="match status" value="1"/>
</dbReference>
<feature type="signal peptide" evidence="1">
    <location>
        <begin position="1"/>
        <end position="25"/>
    </location>
</feature>